<proteinExistence type="inferred from homology"/>
<dbReference type="Pfam" id="PF01743">
    <property type="entry name" value="PolyA_pol"/>
    <property type="match status" value="1"/>
</dbReference>
<dbReference type="CDD" id="cd05398">
    <property type="entry name" value="NT_ClassII-CCAase"/>
    <property type="match status" value="1"/>
</dbReference>
<dbReference type="GO" id="GO:0046872">
    <property type="term" value="F:metal ion binding"/>
    <property type="evidence" value="ECO:0007669"/>
    <property type="project" value="UniProtKB-KW"/>
</dbReference>
<evidence type="ECO:0000256" key="9">
    <source>
        <dbReference type="RuleBase" id="RU003953"/>
    </source>
</evidence>
<evidence type="ECO:0000256" key="2">
    <source>
        <dbReference type="ARBA" id="ARBA00022679"/>
    </source>
</evidence>
<sequence>MKIKMPAQAAKVIQTLEQHGFEAYIVGGCVRDSILGRTPGDWDITTSASPQEVKEIFDHTVDTGIEHGTVTVLMNHEPYEVTTYRVDGKYEDHRRPNEVHFTKSLREDLLRRDFTINAMAYNDSEGIIDMYDGMTDLKNQTIRCVGEAKKRFDEDALRILRALRFQAQLGFQIEEETEEAIKNQAKFLKDISAERIQVELEKLITSAHPEVLVNAYKLGVTKIIFPEFDIMMETPQNNPHHKYNVGIHTIEAMKQIKAEHIYRWTMLLHDVGKPTARVEGPDKDHFKMHPVIGEEMARKILRRLKFDNQTIKQVTTLVRWHDRRFASIEEVNKKTVRRWVSQLTPELFTRLMEVQKADISAQSDYQRDKKEQVLQETKKLFEEIIEEKNCLSIKELKINGKDLMDMGVPQGKEIGQILSWLLDQVLEDPQLNERETLTRMAEEKRDEK</sequence>
<dbReference type="GO" id="GO:0008033">
    <property type="term" value="P:tRNA processing"/>
    <property type="evidence" value="ECO:0007669"/>
    <property type="project" value="UniProtKB-KW"/>
</dbReference>
<dbReference type="InterPro" id="IPR032810">
    <property type="entry name" value="CCA-adding_enz_C"/>
</dbReference>
<comment type="cofactor">
    <cofactor evidence="1">
        <name>Mg(2+)</name>
        <dbReference type="ChEBI" id="CHEBI:18420"/>
    </cofactor>
</comment>
<dbReference type="PANTHER" id="PTHR46173:SF1">
    <property type="entry name" value="CCA TRNA NUCLEOTIDYLTRANSFERASE 1, MITOCHONDRIAL"/>
    <property type="match status" value="1"/>
</dbReference>
<evidence type="ECO:0000256" key="1">
    <source>
        <dbReference type="ARBA" id="ARBA00001946"/>
    </source>
</evidence>
<keyword evidence="5" id="KW-0479">Metal-binding</keyword>
<evidence type="ECO:0000256" key="3">
    <source>
        <dbReference type="ARBA" id="ARBA00022694"/>
    </source>
</evidence>
<keyword evidence="4 13" id="KW-0548">Nucleotidyltransferase</keyword>
<protein>
    <submittedName>
        <fullName evidence="13">CCA-adding enzyme</fullName>
        <ecNumber evidence="13">2.7.7.72</ecNumber>
    </submittedName>
</protein>
<dbReference type="Gene3D" id="3.30.460.10">
    <property type="entry name" value="Beta Polymerase, domain 2"/>
    <property type="match status" value="1"/>
</dbReference>
<dbReference type="Gene3D" id="1.10.246.80">
    <property type="match status" value="1"/>
</dbReference>
<keyword evidence="3" id="KW-0819">tRNA processing</keyword>
<keyword evidence="7" id="KW-0460">Magnesium</keyword>
<dbReference type="Gene3D" id="1.10.3090.10">
    <property type="entry name" value="cca-adding enzyme, domain 2"/>
    <property type="match status" value="1"/>
</dbReference>
<dbReference type="InterPro" id="IPR002646">
    <property type="entry name" value="PolA_pol_head_dom"/>
</dbReference>
<dbReference type="SUPFAM" id="SSF81891">
    <property type="entry name" value="Poly A polymerase C-terminal region-like"/>
    <property type="match status" value="1"/>
</dbReference>
<dbReference type="RefSeq" id="WP_055072176.1">
    <property type="nucleotide sequence ID" value="NZ_CYXY01000001.1"/>
</dbReference>
<evidence type="ECO:0000256" key="7">
    <source>
        <dbReference type="ARBA" id="ARBA00022842"/>
    </source>
</evidence>
<evidence type="ECO:0000259" key="10">
    <source>
        <dbReference type="Pfam" id="PF01743"/>
    </source>
</evidence>
<dbReference type="EC" id="2.7.7.72" evidence="13"/>
<evidence type="ECO:0000256" key="5">
    <source>
        <dbReference type="ARBA" id="ARBA00022723"/>
    </source>
</evidence>
<feature type="domain" description="CCA-adding enzyme C-terminal" evidence="12">
    <location>
        <begin position="294"/>
        <end position="439"/>
    </location>
</feature>
<dbReference type="InterPro" id="IPR006675">
    <property type="entry name" value="HDIG_dom"/>
</dbReference>
<keyword evidence="6" id="KW-0547">Nucleotide-binding</keyword>
<dbReference type="Pfam" id="PF13735">
    <property type="entry name" value="tRNA_NucTran2_2"/>
    <property type="match status" value="1"/>
</dbReference>
<dbReference type="SUPFAM" id="SSF81301">
    <property type="entry name" value="Nucleotidyltransferase"/>
    <property type="match status" value="1"/>
</dbReference>
<evidence type="ECO:0000313" key="13">
    <source>
        <dbReference type="EMBL" id="CUM71570.1"/>
    </source>
</evidence>
<dbReference type="GO" id="GO:0000049">
    <property type="term" value="F:tRNA binding"/>
    <property type="evidence" value="ECO:0007669"/>
    <property type="project" value="TreeGrafter"/>
</dbReference>
<evidence type="ECO:0000259" key="12">
    <source>
        <dbReference type="Pfam" id="PF13735"/>
    </source>
</evidence>
<dbReference type="InterPro" id="IPR043519">
    <property type="entry name" value="NT_sf"/>
</dbReference>
<feature type="domain" description="Poly A polymerase head" evidence="10">
    <location>
        <begin position="23"/>
        <end position="143"/>
    </location>
</feature>
<reference evidence="13 14" key="1">
    <citation type="submission" date="2015-09" db="EMBL/GenBank/DDBJ databases">
        <authorList>
            <consortium name="Pathogen Informatics"/>
        </authorList>
    </citation>
    <scope>NUCLEOTIDE SEQUENCE [LARGE SCALE GENOMIC DNA]</scope>
    <source>
        <strain evidence="13 14">2789STDY5834959</strain>
    </source>
</reference>
<dbReference type="EMBL" id="CYXY01000001">
    <property type="protein sequence ID" value="CUM71570.1"/>
    <property type="molecule type" value="Genomic_DNA"/>
</dbReference>
<name>A0A173R101_ANAHA</name>
<feature type="domain" description="tRNA nucleotidyltransferase/poly(A) polymerase RNA and SrmB- binding" evidence="11">
    <location>
        <begin position="170"/>
        <end position="229"/>
    </location>
</feature>
<dbReference type="Proteomes" id="UP000095553">
    <property type="component" value="Unassembled WGS sequence"/>
</dbReference>
<dbReference type="InterPro" id="IPR050264">
    <property type="entry name" value="Bact_CCA-adding_enz_type3_sf"/>
</dbReference>
<dbReference type="GO" id="GO:0004810">
    <property type="term" value="F:CCA tRNA nucleotidyltransferase activity"/>
    <property type="evidence" value="ECO:0007669"/>
    <property type="project" value="UniProtKB-EC"/>
</dbReference>
<evidence type="ECO:0000259" key="11">
    <source>
        <dbReference type="Pfam" id="PF12627"/>
    </source>
</evidence>
<keyword evidence="2 9" id="KW-0808">Transferase</keyword>
<dbReference type="InterPro" id="IPR032828">
    <property type="entry name" value="PolyA_RNA-bd"/>
</dbReference>
<dbReference type="Pfam" id="PF12627">
    <property type="entry name" value="PolyA_pol_RNAbd"/>
    <property type="match status" value="1"/>
</dbReference>
<evidence type="ECO:0000313" key="14">
    <source>
        <dbReference type="Proteomes" id="UP000095553"/>
    </source>
</evidence>
<dbReference type="AlphaFoldDB" id="A0A173R101"/>
<dbReference type="NCBIfam" id="NF009814">
    <property type="entry name" value="PRK13299.1"/>
    <property type="match status" value="1"/>
</dbReference>
<dbReference type="NCBIfam" id="TIGR00277">
    <property type="entry name" value="HDIG"/>
    <property type="match status" value="1"/>
</dbReference>
<dbReference type="PANTHER" id="PTHR46173">
    <property type="entry name" value="CCA TRNA NUCLEOTIDYLTRANSFERASE 1, MITOCHONDRIAL"/>
    <property type="match status" value="1"/>
</dbReference>
<evidence type="ECO:0000256" key="4">
    <source>
        <dbReference type="ARBA" id="ARBA00022695"/>
    </source>
</evidence>
<gene>
    <name evidence="13" type="primary">cca</name>
    <name evidence="13" type="ORF">ERS852571_00144</name>
</gene>
<comment type="similarity">
    <text evidence="9">Belongs to the tRNA nucleotidyltransferase/poly(A) polymerase family.</text>
</comment>
<organism evidence="13 14">
    <name type="scientific">Anaerostipes hadrus</name>
    <dbReference type="NCBI Taxonomy" id="649756"/>
    <lineage>
        <taxon>Bacteria</taxon>
        <taxon>Bacillati</taxon>
        <taxon>Bacillota</taxon>
        <taxon>Clostridia</taxon>
        <taxon>Lachnospirales</taxon>
        <taxon>Lachnospiraceae</taxon>
        <taxon>Anaerostipes</taxon>
    </lineage>
</organism>
<keyword evidence="8 9" id="KW-0694">RNA-binding</keyword>
<evidence type="ECO:0000256" key="8">
    <source>
        <dbReference type="ARBA" id="ARBA00022884"/>
    </source>
</evidence>
<accession>A0A173R101</accession>
<dbReference type="GO" id="GO:0000166">
    <property type="term" value="F:nucleotide binding"/>
    <property type="evidence" value="ECO:0007669"/>
    <property type="project" value="UniProtKB-KW"/>
</dbReference>
<evidence type="ECO:0000256" key="6">
    <source>
        <dbReference type="ARBA" id="ARBA00022741"/>
    </source>
</evidence>